<feature type="region of interest" description="Disordered" evidence="6">
    <location>
        <begin position="234"/>
        <end position="256"/>
    </location>
</feature>
<evidence type="ECO:0000256" key="3">
    <source>
        <dbReference type="ARBA" id="ARBA00022692"/>
    </source>
</evidence>
<feature type="compositionally biased region" description="Basic and acidic residues" evidence="6">
    <location>
        <begin position="240"/>
        <end position="256"/>
    </location>
</feature>
<evidence type="ECO:0000313" key="8">
    <source>
        <dbReference type="EMBL" id="KIA75972.1"/>
    </source>
</evidence>
<dbReference type="PANTHER" id="PTHR42038">
    <property type="match status" value="1"/>
</dbReference>
<evidence type="ECO:0000256" key="1">
    <source>
        <dbReference type="ARBA" id="ARBA00004141"/>
    </source>
</evidence>
<gene>
    <name evidence="8" type="ORF">HK57_00228</name>
</gene>
<keyword evidence="4 7" id="KW-1133">Transmembrane helix</keyword>
<dbReference type="PANTHER" id="PTHR42038:SF3">
    <property type="entry name" value="INTEGRAL MEMBRANE PROTEIN (AFU_ORTHOLOGUE AFUA_5G14600)"/>
    <property type="match status" value="1"/>
</dbReference>
<keyword evidence="5 7" id="KW-0472">Membrane</keyword>
<dbReference type="InterPro" id="IPR039020">
    <property type="entry name" value="PaxB-like"/>
</dbReference>
<feature type="transmembrane region" description="Helical" evidence="7">
    <location>
        <begin position="75"/>
        <end position="97"/>
    </location>
</feature>
<evidence type="ECO:0000256" key="5">
    <source>
        <dbReference type="ARBA" id="ARBA00023136"/>
    </source>
</evidence>
<feature type="transmembrane region" description="Helical" evidence="7">
    <location>
        <begin position="109"/>
        <end position="132"/>
    </location>
</feature>
<proteinExistence type="inferred from homology"/>
<feature type="transmembrane region" description="Helical" evidence="7">
    <location>
        <begin position="138"/>
        <end position="159"/>
    </location>
</feature>
<dbReference type="Pfam" id="PF25129">
    <property type="entry name" value="Pyr4-TMTC"/>
    <property type="match status" value="1"/>
</dbReference>
<keyword evidence="9" id="KW-1185">Reference proteome</keyword>
<reference evidence="8 9" key="1">
    <citation type="submission" date="2014-11" db="EMBL/GenBank/DDBJ databases">
        <title>Genomics derived discovery of secondary metabolites biosynthetic gene clusters in Aspergillus ustus.</title>
        <authorList>
            <person name="Pi B."/>
            <person name="Dai F."/>
            <person name="Song X."/>
            <person name="Zhu C."/>
            <person name="Li H."/>
            <person name="Yu D."/>
        </authorList>
    </citation>
    <scope>NUCLEOTIDE SEQUENCE [LARGE SCALE GENOMIC DNA]</scope>
    <source>
        <strain evidence="8 9">3.3904</strain>
    </source>
</reference>
<dbReference type="EMBL" id="JOMC01000017">
    <property type="protein sequence ID" value="KIA75972.1"/>
    <property type="molecule type" value="Genomic_DNA"/>
</dbReference>
<evidence type="ECO:0000313" key="9">
    <source>
        <dbReference type="Proteomes" id="UP000053475"/>
    </source>
</evidence>
<comment type="similarity">
    <text evidence="2">Belongs to the paxB family.</text>
</comment>
<dbReference type="GO" id="GO:0016829">
    <property type="term" value="F:lyase activity"/>
    <property type="evidence" value="ECO:0007669"/>
    <property type="project" value="InterPro"/>
</dbReference>
<evidence type="ECO:0000256" key="7">
    <source>
        <dbReference type="SAM" id="Phobius"/>
    </source>
</evidence>
<dbReference type="GO" id="GO:0016020">
    <property type="term" value="C:membrane"/>
    <property type="evidence" value="ECO:0007669"/>
    <property type="project" value="UniProtKB-SubCell"/>
</dbReference>
<comment type="caution">
    <text evidence="8">The sequence shown here is derived from an EMBL/GenBank/DDBJ whole genome shotgun (WGS) entry which is preliminary data.</text>
</comment>
<organism evidence="8 9">
    <name type="scientific">Aspergillus ustus</name>
    <dbReference type="NCBI Taxonomy" id="40382"/>
    <lineage>
        <taxon>Eukaryota</taxon>
        <taxon>Fungi</taxon>
        <taxon>Dikarya</taxon>
        <taxon>Ascomycota</taxon>
        <taxon>Pezizomycotina</taxon>
        <taxon>Eurotiomycetes</taxon>
        <taxon>Eurotiomycetidae</taxon>
        <taxon>Eurotiales</taxon>
        <taxon>Aspergillaceae</taxon>
        <taxon>Aspergillus</taxon>
        <taxon>Aspergillus subgen. Nidulantes</taxon>
    </lineage>
</organism>
<keyword evidence="3 7" id="KW-0812">Transmembrane</keyword>
<comment type="subcellular location">
    <subcellularLocation>
        <location evidence="1">Membrane</location>
        <topology evidence="1">Multi-pass membrane protein</topology>
    </subcellularLocation>
</comment>
<feature type="transmembrane region" description="Helical" evidence="7">
    <location>
        <begin position="49"/>
        <end position="69"/>
    </location>
</feature>
<evidence type="ECO:0000256" key="2">
    <source>
        <dbReference type="ARBA" id="ARBA00006757"/>
    </source>
</evidence>
<feature type="transmembrane region" description="Helical" evidence="7">
    <location>
        <begin position="206"/>
        <end position="225"/>
    </location>
</feature>
<feature type="transmembrane region" description="Helical" evidence="7">
    <location>
        <begin position="171"/>
        <end position="194"/>
    </location>
</feature>
<feature type="transmembrane region" description="Helical" evidence="7">
    <location>
        <begin position="18"/>
        <end position="37"/>
    </location>
</feature>
<accession>A0A0C1E356</accession>
<evidence type="ECO:0000256" key="6">
    <source>
        <dbReference type="SAM" id="MobiDB-lite"/>
    </source>
</evidence>
<protein>
    <recommendedName>
        <fullName evidence="10">Integral membrane protein</fullName>
    </recommendedName>
</protein>
<evidence type="ECO:0008006" key="10">
    <source>
        <dbReference type="Google" id="ProtNLM"/>
    </source>
</evidence>
<evidence type="ECO:0000256" key="4">
    <source>
        <dbReference type="ARBA" id="ARBA00022989"/>
    </source>
</evidence>
<name>A0A0C1E356_ASPUT</name>
<sequence>MSEWDMTSGPPEFLDKLWLHRIGLFTCYVGWLLNYIITIRTAQRQRISGVSLVSICNNTAWEFLFSTYYHPPHRTGSIVFFAWMLADVGVLWASVKYAPIPSNNPFRRYTPAIAILVFLGFLSGHLALTLQIGMRPAFFYGGWMSQGLISGVALALLIQRGHTRGTSWAMWYLRLISSSGAILTSVLRSLYWPAAWAWADSVAMRWLWGAFYTMEFSYGYLYWYLKRLEAEAEAESDAESEAREGTTGRARLEKSK</sequence>
<dbReference type="AlphaFoldDB" id="A0A0C1E356"/>
<dbReference type="Proteomes" id="UP000053475">
    <property type="component" value="Unassembled WGS sequence"/>
</dbReference>